<reference evidence="3" key="1">
    <citation type="submission" date="2021-02" db="EMBL/GenBank/DDBJ databases">
        <title>Genome sequence Cadophora malorum strain M34.</title>
        <authorList>
            <person name="Stefanovic E."/>
            <person name="Vu D."/>
            <person name="Scully C."/>
            <person name="Dijksterhuis J."/>
            <person name="Roader J."/>
            <person name="Houbraken J."/>
        </authorList>
    </citation>
    <scope>NUCLEOTIDE SEQUENCE</scope>
    <source>
        <strain evidence="3">M34</strain>
    </source>
</reference>
<feature type="domain" description="DUF6594" evidence="2">
    <location>
        <begin position="170"/>
        <end position="275"/>
    </location>
</feature>
<sequence length="300" mass="34629">MAFQESSSQAYAARCDTTGKLLPSDPQPAICLINDLRSDGSAQFLSRPPPESVNSPVRPVAAKLPANDRGIDVGIAEESATSTRLWDKHTTRDQPQGGEIWLVATGPSRRLHASYAHKFKRRQHKKSQQPTSSSQRSRLRFNNVNTARRRPDGYPQMAALLDACDENVIKISYITRDLDKLDEEDDGSETAYRLRTSRHKPEWDGQQKCLYRELESKLSEFDKQLRGIREWSKLGQVRHENHISLFNFLWLNRPFDREDGDWISHYNDLFPLIDIDYSNRAVTRIVDILKVRPRLYIPWL</sequence>
<comment type="caution">
    <text evidence="3">The sequence shown here is derived from an EMBL/GenBank/DDBJ whole genome shotgun (WGS) entry which is preliminary data.</text>
</comment>
<dbReference type="OrthoDB" id="5341582at2759"/>
<dbReference type="InterPro" id="IPR046529">
    <property type="entry name" value="DUF6594"/>
</dbReference>
<accession>A0A8H7T9G3</accession>
<dbReference type="Proteomes" id="UP000664132">
    <property type="component" value="Unassembled WGS sequence"/>
</dbReference>
<dbReference type="AlphaFoldDB" id="A0A8H7T9G3"/>
<evidence type="ECO:0000259" key="2">
    <source>
        <dbReference type="Pfam" id="PF20237"/>
    </source>
</evidence>
<evidence type="ECO:0000256" key="1">
    <source>
        <dbReference type="SAM" id="MobiDB-lite"/>
    </source>
</evidence>
<gene>
    <name evidence="3" type="ORF">IFR04_012106</name>
</gene>
<feature type="region of interest" description="Disordered" evidence="1">
    <location>
        <begin position="116"/>
        <end position="151"/>
    </location>
</feature>
<keyword evidence="4" id="KW-1185">Reference proteome</keyword>
<evidence type="ECO:0000313" key="4">
    <source>
        <dbReference type="Proteomes" id="UP000664132"/>
    </source>
</evidence>
<evidence type="ECO:0000313" key="3">
    <source>
        <dbReference type="EMBL" id="KAG4414758.1"/>
    </source>
</evidence>
<feature type="compositionally biased region" description="Basic residues" evidence="1">
    <location>
        <begin position="116"/>
        <end position="127"/>
    </location>
</feature>
<dbReference type="EMBL" id="JAFJYH010000250">
    <property type="protein sequence ID" value="KAG4414758.1"/>
    <property type="molecule type" value="Genomic_DNA"/>
</dbReference>
<organism evidence="3 4">
    <name type="scientific">Cadophora malorum</name>
    <dbReference type="NCBI Taxonomy" id="108018"/>
    <lineage>
        <taxon>Eukaryota</taxon>
        <taxon>Fungi</taxon>
        <taxon>Dikarya</taxon>
        <taxon>Ascomycota</taxon>
        <taxon>Pezizomycotina</taxon>
        <taxon>Leotiomycetes</taxon>
        <taxon>Helotiales</taxon>
        <taxon>Ploettnerulaceae</taxon>
        <taxon>Cadophora</taxon>
    </lineage>
</organism>
<name>A0A8H7T9G3_9HELO</name>
<dbReference type="Pfam" id="PF20237">
    <property type="entry name" value="DUF6594"/>
    <property type="match status" value="1"/>
</dbReference>
<proteinExistence type="predicted"/>
<protein>
    <recommendedName>
        <fullName evidence="2">DUF6594 domain-containing protein</fullName>
    </recommendedName>
</protein>